<feature type="compositionally biased region" description="Polar residues" evidence="5">
    <location>
        <begin position="514"/>
        <end position="526"/>
    </location>
</feature>
<evidence type="ECO:0000256" key="5">
    <source>
        <dbReference type="SAM" id="MobiDB-lite"/>
    </source>
</evidence>
<organism evidence="7 8">
    <name type="scientific">Hohenbuehelia grisea</name>
    <dbReference type="NCBI Taxonomy" id="104357"/>
    <lineage>
        <taxon>Eukaryota</taxon>
        <taxon>Fungi</taxon>
        <taxon>Dikarya</taxon>
        <taxon>Basidiomycota</taxon>
        <taxon>Agaricomycotina</taxon>
        <taxon>Agaricomycetes</taxon>
        <taxon>Agaricomycetidae</taxon>
        <taxon>Agaricales</taxon>
        <taxon>Pleurotineae</taxon>
        <taxon>Pleurotaceae</taxon>
        <taxon>Hohenbuehelia</taxon>
    </lineage>
</organism>
<feature type="region of interest" description="Disordered" evidence="5">
    <location>
        <begin position="874"/>
        <end position="911"/>
    </location>
</feature>
<proteinExistence type="predicted"/>
<dbReference type="Proteomes" id="UP001556367">
    <property type="component" value="Unassembled WGS sequence"/>
</dbReference>
<evidence type="ECO:0000256" key="3">
    <source>
        <dbReference type="ARBA" id="ARBA00022989"/>
    </source>
</evidence>
<keyword evidence="2 6" id="KW-0812">Transmembrane</keyword>
<feature type="compositionally biased region" description="Low complexity" evidence="5">
    <location>
        <begin position="794"/>
        <end position="805"/>
    </location>
</feature>
<feature type="compositionally biased region" description="Polar residues" evidence="5">
    <location>
        <begin position="356"/>
        <end position="367"/>
    </location>
</feature>
<evidence type="ECO:0000256" key="6">
    <source>
        <dbReference type="SAM" id="Phobius"/>
    </source>
</evidence>
<accession>A0ABR3IQE0</accession>
<evidence type="ECO:0000256" key="4">
    <source>
        <dbReference type="ARBA" id="ARBA00023136"/>
    </source>
</evidence>
<feature type="compositionally biased region" description="Pro residues" evidence="5">
    <location>
        <begin position="577"/>
        <end position="587"/>
    </location>
</feature>
<comment type="subcellular location">
    <subcellularLocation>
        <location evidence="1">Membrane</location>
        <topology evidence="1">Single-pass membrane protein</topology>
    </subcellularLocation>
</comment>
<feature type="compositionally biased region" description="Low complexity" evidence="5">
    <location>
        <begin position="84"/>
        <end position="136"/>
    </location>
</feature>
<keyword evidence="8" id="KW-1185">Reference proteome</keyword>
<dbReference type="PANTHER" id="PTHR15549">
    <property type="entry name" value="PAIRED IMMUNOGLOBULIN-LIKE TYPE 2 RECEPTOR"/>
    <property type="match status" value="1"/>
</dbReference>
<feature type="region of interest" description="Disordered" evidence="5">
    <location>
        <begin position="231"/>
        <end position="263"/>
    </location>
</feature>
<feature type="compositionally biased region" description="Polar residues" evidence="5">
    <location>
        <begin position="591"/>
        <end position="603"/>
    </location>
</feature>
<feature type="compositionally biased region" description="Low complexity" evidence="5">
    <location>
        <begin position="406"/>
        <end position="417"/>
    </location>
</feature>
<keyword evidence="3 6" id="KW-1133">Transmembrane helix</keyword>
<gene>
    <name evidence="7" type="ORF">HGRIS_000986</name>
</gene>
<sequence>MAQPTQELPPWLTASITTLTDAAGVPVSTSTTLLFLPLTYYGPSIPLGPDWTYGGLTSPASTSSIPSTSAIPSSSDFTSAPDTTAIPSPIPSESSSSSLPSESSTIASITETPTSSSFSSSFPSDTTSISPSPTAAAATGGHRSLIGIILGSVFGGILLLFVFGLYICLRRRKHRQPRFSIVNPSSEEFYMVREPDWRLEREPGVGSPRISGDEQDPFLVEPGTTGLAAVGGRPRTRPGGAVAAPLPTATRNSNGSGTSASNSGYGTLLDASAVTATAAGSYAAGFIHDDNDNSYSARRGPILSRNDLSRLDEESTHSQTHPSGVDIAPLLPPPRLDPDQFGVRSVSPLGTPARPQGSQGSLATKRSSYPIDAEEAANAKVLTARRVKMEDLGPRSLASPTSPDAPLLGGPLLGSNGSKRRSSGAWLSGLGNLANSLGRLSWFKGPESPQASTSHAVRSSQYSTKGLTDEELEAGRVALLDEKVKSPEDEDQADDYQFPSVRAVPASQGDRPISSVSARSAASGNSVYHDAHSSLRGANPSPAPSHLRPSPVPRAMTPHSQRHSGYYATRDSGYVPPDHPMPIPVDPPSYDDSNSAMNQSPRSSYPGATALVLNPHGGVVDILDFPVPAPVLPPRHTVTLASSSLTDLSSSSLRDTANGSTRTAIKGGLAPIMPPGLWQDTSTMASTARGTEGTSMNTSSYGSLAAQRSPMSQEPSMGILRESDFDEPISIEVLEELPPVSGERWRSLAQAGGLGVQVSGDRRQTFGGPALIVHPRDPTTSEQASLHSMRSHLAPGSGRSAGSSPASPPPSARGRRWAGDGSLGSNSSRPSAHSAAATGSGASAVSISLSHQGSFTRHPSGIVASPALSAFGHNGPRISEIPSIPSTHFSSGHGHGHRLTGTGSSSGAEAPLPPLPTMPAQAARGDSGLLRVASPEVAAGGERATSPQLSHMSAMPWAGGLDHDWAPA</sequence>
<protein>
    <submittedName>
        <fullName evidence="7">Uncharacterized protein</fullName>
    </submittedName>
</protein>
<name>A0ABR3IQE0_9AGAR</name>
<feature type="region of interest" description="Disordered" evidence="5">
    <location>
        <begin position="685"/>
        <end position="710"/>
    </location>
</feature>
<comment type="caution">
    <text evidence="7">The sequence shown here is derived from an EMBL/GenBank/DDBJ whole genome shotgun (WGS) entry which is preliminary data.</text>
</comment>
<evidence type="ECO:0000313" key="7">
    <source>
        <dbReference type="EMBL" id="KAL0945502.1"/>
    </source>
</evidence>
<dbReference type="EMBL" id="JASNQZ010000018">
    <property type="protein sequence ID" value="KAL0945502.1"/>
    <property type="molecule type" value="Genomic_DNA"/>
</dbReference>
<keyword evidence="4 6" id="KW-0472">Membrane</keyword>
<feature type="compositionally biased region" description="Low complexity" evidence="5">
    <location>
        <begin position="250"/>
        <end position="263"/>
    </location>
</feature>
<dbReference type="InterPro" id="IPR051694">
    <property type="entry name" value="Immunoregulatory_rcpt-like"/>
</dbReference>
<feature type="region of interest" description="Disordered" evidence="5">
    <location>
        <begin position="311"/>
        <end position="368"/>
    </location>
</feature>
<evidence type="ECO:0000313" key="8">
    <source>
        <dbReference type="Proteomes" id="UP001556367"/>
    </source>
</evidence>
<evidence type="ECO:0000256" key="2">
    <source>
        <dbReference type="ARBA" id="ARBA00022692"/>
    </source>
</evidence>
<feature type="compositionally biased region" description="Low complexity" evidence="5">
    <location>
        <begin position="63"/>
        <end position="75"/>
    </location>
</feature>
<feature type="region of interest" description="Disordered" evidence="5">
    <location>
        <begin position="759"/>
        <end position="837"/>
    </location>
</feature>
<feature type="region of interest" description="Disordered" evidence="5">
    <location>
        <begin position="445"/>
        <end position="469"/>
    </location>
</feature>
<feature type="compositionally biased region" description="Polar residues" evidence="5">
    <location>
        <begin position="685"/>
        <end position="702"/>
    </location>
</feature>
<reference evidence="8" key="1">
    <citation type="submission" date="2024-06" db="EMBL/GenBank/DDBJ databases">
        <title>Multi-omics analyses provide insights into the biosynthesis of the anticancer antibiotic pleurotin in Hohenbuehelia grisea.</title>
        <authorList>
            <person name="Weaver J.A."/>
            <person name="Alberti F."/>
        </authorList>
    </citation>
    <scope>NUCLEOTIDE SEQUENCE [LARGE SCALE GENOMIC DNA]</scope>
    <source>
        <strain evidence="8">T-177</strain>
    </source>
</reference>
<evidence type="ECO:0000256" key="1">
    <source>
        <dbReference type="ARBA" id="ARBA00004167"/>
    </source>
</evidence>
<feature type="region of interest" description="Disordered" evidence="5">
    <location>
        <begin position="63"/>
        <end position="136"/>
    </location>
</feature>
<feature type="compositionally biased region" description="Polar residues" evidence="5">
    <location>
        <begin position="449"/>
        <end position="466"/>
    </location>
</feature>
<feature type="region of interest" description="Disordered" evidence="5">
    <location>
        <begin position="483"/>
        <end position="603"/>
    </location>
</feature>
<feature type="region of interest" description="Disordered" evidence="5">
    <location>
        <begin position="392"/>
        <end position="423"/>
    </location>
</feature>
<feature type="transmembrane region" description="Helical" evidence="6">
    <location>
        <begin position="145"/>
        <end position="169"/>
    </location>
</feature>